<accession>A0A7S2N1Z0</accession>
<evidence type="ECO:0000313" key="1">
    <source>
        <dbReference type="EMBL" id="CAD9514877.1"/>
    </source>
</evidence>
<proteinExistence type="predicted"/>
<dbReference type="EMBL" id="HBGV01017991">
    <property type="protein sequence ID" value="CAD9514877.1"/>
    <property type="molecule type" value="Transcribed_RNA"/>
</dbReference>
<reference evidence="1" key="1">
    <citation type="submission" date="2021-01" db="EMBL/GenBank/DDBJ databases">
        <authorList>
            <person name="Corre E."/>
            <person name="Pelletier E."/>
            <person name="Niang G."/>
            <person name="Scheremetjew M."/>
            <person name="Finn R."/>
            <person name="Kale V."/>
            <person name="Holt S."/>
            <person name="Cochrane G."/>
            <person name="Meng A."/>
            <person name="Brown T."/>
            <person name="Cohen L."/>
        </authorList>
    </citation>
    <scope>NUCLEOTIDE SEQUENCE</scope>
    <source>
        <strain evidence="1">CCMP826</strain>
    </source>
</reference>
<sequence>MQIPFQHKHATPTTASAWSTLRESTPTCSIYWLPQIANNQFSMNPSLFILNRCSNFTPASSVAMSMCLSSLFFTRAKPRIISERHKWRHRYYHYDRGMMEQTKLSNAGVARNISSGKSEENINVSQTKGVMYLHIAPCGDHWTGTSIFAAKHLQPDYVRSIALPPGFEEDDVDLLEEILDCEGTDVLQKIYDSKCLPQNVTVMMEKAQKEKEDGQ</sequence>
<organism evidence="1">
    <name type="scientific">Helicotheca tamesis</name>
    <dbReference type="NCBI Taxonomy" id="374047"/>
    <lineage>
        <taxon>Eukaryota</taxon>
        <taxon>Sar</taxon>
        <taxon>Stramenopiles</taxon>
        <taxon>Ochrophyta</taxon>
        <taxon>Bacillariophyta</taxon>
        <taxon>Mediophyceae</taxon>
        <taxon>Lithodesmiophycidae</taxon>
        <taxon>Lithodesmiales</taxon>
        <taxon>Lithodesmiaceae</taxon>
        <taxon>Helicotheca</taxon>
    </lineage>
</organism>
<gene>
    <name evidence="1" type="ORF">HTAM1171_LOCUS11115</name>
</gene>
<name>A0A7S2N1Z0_9STRA</name>
<protein>
    <submittedName>
        <fullName evidence="1">Uncharacterized protein</fullName>
    </submittedName>
</protein>
<dbReference type="AlphaFoldDB" id="A0A7S2N1Z0"/>